<dbReference type="GO" id="GO:0016301">
    <property type="term" value="F:kinase activity"/>
    <property type="evidence" value="ECO:0007669"/>
    <property type="project" value="UniProtKB-KW"/>
</dbReference>
<dbReference type="RefSeq" id="WP_419193384.1">
    <property type="nucleotide sequence ID" value="NZ_CP036279.1"/>
</dbReference>
<name>A0A518B1C9_9BACT</name>
<dbReference type="InterPro" id="IPR016181">
    <property type="entry name" value="Acyl_CoA_acyltransferase"/>
</dbReference>
<keyword evidence="2" id="KW-0418">Kinase</keyword>
<evidence type="ECO:0000313" key="2">
    <source>
        <dbReference type="EMBL" id="QDU60783.1"/>
    </source>
</evidence>
<organism evidence="2 3">
    <name type="scientific">Kolteria novifilia</name>
    <dbReference type="NCBI Taxonomy" id="2527975"/>
    <lineage>
        <taxon>Bacteria</taxon>
        <taxon>Pseudomonadati</taxon>
        <taxon>Planctomycetota</taxon>
        <taxon>Planctomycetia</taxon>
        <taxon>Kolteriales</taxon>
        <taxon>Kolteriaceae</taxon>
        <taxon>Kolteria</taxon>
    </lineage>
</organism>
<dbReference type="KEGG" id="knv:Pan216_16350"/>
<dbReference type="GO" id="GO:0016747">
    <property type="term" value="F:acyltransferase activity, transferring groups other than amino-acyl groups"/>
    <property type="evidence" value="ECO:0007669"/>
    <property type="project" value="InterPro"/>
</dbReference>
<gene>
    <name evidence="2" type="ORF">Pan216_16350</name>
</gene>
<dbReference type="InterPro" id="IPR051531">
    <property type="entry name" value="N-acetyltransferase"/>
</dbReference>
<dbReference type="PANTHER" id="PTHR43792:SF1">
    <property type="entry name" value="N-ACETYLTRANSFERASE DOMAIN-CONTAINING PROTEIN"/>
    <property type="match status" value="1"/>
</dbReference>
<dbReference type="PROSITE" id="PS51186">
    <property type="entry name" value="GNAT"/>
    <property type="match status" value="1"/>
</dbReference>
<dbReference type="SUPFAM" id="SSF55729">
    <property type="entry name" value="Acyl-CoA N-acyltransferases (Nat)"/>
    <property type="match status" value="1"/>
</dbReference>
<dbReference type="InterPro" id="IPR000182">
    <property type="entry name" value="GNAT_dom"/>
</dbReference>
<evidence type="ECO:0000313" key="3">
    <source>
        <dbReference type="Proteomes" id="UP000317093"/>
    </source>
</evidence>
<dbReference type="Pfam" id="PF13302">
    <property type="entry name" value="Acetyltransf_3"/>
    <property type="match status" value="1"/>
</dbReference>
<dbReference type="Gene3D" id="3.40.630.30">
    <property type="match status" value="1"/>
</dbReference>
<accession>A0A518B1C9</accession>
<sequence>MDTQIVLETERLILRPFVESDAESLHRVFSDPVAMKHYPSPLDLEGTRAWIERNQKRYEEDGVGLWAMVRKVTGSVIGDCGLTIQSVEGTGELEIGFHVLRTLWGRGFATEAATACRDYAFEVLERDRVISWMCPRNIPSRYVAERIGMSFEKEVINATGAERVVYALSREQWGRLTAERSTDACDNVLNL</sequence>
<reference evidence="2 3" key="1">
    <citation type="submission" date="2019-02" db="EMBL/GenBank/DDBJ databases">
        <title>Deep-cultivation of Planctomycetes and their phenomic and genomic characterization uncovers novel biology.</title>
        <authorList>
            <person name="Wiegand S."/>
            <person name="Jogler M."/>
            <person name="Boedeker C."/>
            <person name="Pinto D."/>
            <person name="Vollmers J."/>
            <person name="Rivas-Marin E."/>
            <person name="Kohn T."/>
            <person name="Peeters S.H."/>
            <person name="Heuer A."/>
            <person name="Rast P."/>
            <person name="Oberbeckmann S."/>
            <person name="Bunk B."/>
            <person name="Jeske O."/>
            <person name="Meyerdierks A."/>
            <person name="Storesund J.E."/>
            <person name="Kallscheuer N."/>
            <person name="Luecker S."/>
            <person name="Lage O.M."/>
            <person name="Pohl T."/>
            <person name="Merkel B.J."/>
            <person name="Hornburger P."/>
            <person name="Mueller R.-W."/>
            <person name="Bruemmer F."/>
            <person name="Labrenz M."/>
            <person name="Spormann A.M."/>
            <person name="Op den Camp H."/>
            <person name="Overmann J."/>
            <person name="Amann R."/>
            <person name="Jetten M.S.M."/>
            <person name="Mascher T."/>
            <person name="Medema M.H."/>
            <person name="Devos D.P."/>
            <person name="Kaster A.-K."/>
            <person name="Ovreas L."/>
            <person name="Rohde M."/>
            <person name="Galperin M.Y."/>
            <person name="Jogler C."/>
        </authorList>
    </citation>
    <scope>NUCLEOTIDE SEQUENCE [LARGE SCALE GENOMIC DNA]</scope>
    <source>
        <strain evidence="2 3">Pan216</strain>
    </source>
</reference>
<protein>
    <submittedName>
        <fullName evidence="2">Anhydro-N-acetylmuramic acid kinase</fullName>
    </submittedName>
</protein>
<dbReference type="EMBL" id="CP036279">
    <property type="protein sequence ID" value="QDU60783.1"/>
    <property type="molecule type" value="Genomic_DNA"/>
</dbReference>
<keyword evidence="3" id="KW-1185">Reference proteome</keyword>
<keyword evidence="2" id="KW-0808">Transferase</keyword>
<dbReference type="PANTHER" id="PTHR43792">
    <property type="entry name" value="GNAT FAMILY, PUTATIVE (AFU_ORTHOLOGUE AFUA_3G00765)-RELATED-RELATED"/>
    <property type="match status" value="1"/>
</dbReference>
<feature type="domain" description="N-acetyltransferase" evidence="1">
    <location>
        <begin position="12"/>
        <end position="171"/>
    </location>
</feature>
<proteinExistence type="predicted"/>
<dbReference type="Proteomes" id="UP000317093">
    <property type="component" value="Chromosome"/>
</dbReference>
<dbReference type="AlphaFoldDB" id="A0A518B1C9"/>
<evidence type="ECO:0000259" key="1">
    <source>
        <dbReference type="PROSITE" id="PS51186"/>
    </source>
</evidence>